<reference evidence="1 2" key="1">
    <citation type="submission" date="2019-08" db="EMBL/GenBank/DDBJ databases">
        <authorList>
            <person name="Dhanesh K."/>
            <person name="Kumar G."/>
            <person name="Sasikala C."/>
            <person name="Venkata Ramana C."/>
        </authorList>
    </citation>
    <scope>NUCLEOTIDE SEQUENCE [LARGE SCALE GENOMIC DNA]</scope>
    <source>
        <strain evidence="1 2">JC645</strain>
    </source>
</reference>
<name>A0A5M6CSK8_9BACT</name>
<comment type="caution">
    <text evidence="1">The sequence shown here is derived from an EMBL/GenBank/DDBJ whole genome shotgun (WGS) entry which is preliminary data.</text>
</comment>
<dbReference type="EMBL" id="VWOX01000035">
    <property type="protein sequence ID" value="KAA5537983.1"/>
    <property type="molecule type" value="Genomic_DNA"/>
</dbReference>
<keyword evidence="2" id="KW-1185">Reference proteome</keyword>
<evidence type="ECO:0000313" key="1">
    <source>
        <dbReference type="EMBL" id="KAA5537983.1"/>
    </source>
</evidence>
<dbReference type="RefSeq" id="WP_150079922.1">
    <property type="nucleotide sequence ID" value="NZ_VWOX01000035.1"/>
</dbReference>
<dbReference type="AlphaFoldDB" id="A0A5M6CSK8"/>
<protein>
    <submittedName>
        <fullName evidence="1">Uncharacterized protein</fullName>
    </submittedName>
</protein>
<gene>
    <name evidence="1" type="ORF">FYK55_27970</name>
</gene>
<sequence length="102" mass="11495">MIALQVYVRNFATQHRGERIVAQLESLGFTVKECYDGTLDSLGGLIETHITSVDELKTDDPDDIRALVSSDPEVFLQFRVFSVIHEGEVRLTSKLRIVSDDQ</sequence>
<evidence type="ECO:0000313" key="2">
    <source>
        <dbReference type="Proteomes" id="UP000324479"/>
    </source>
</evidence>
<dbReference type="Proteomes" id="UP000324479">
    <property type="component" value="Unassembled WGS sequence"/>
</dbReference>
<organism evidence="1 2">
    <name type="scientific">Roseiconus nitratireducens</name>
    <dbReference type="NCBI Taxonomy" id="2605748"/>
    <lineage>
        <taxon>Bacteria</taxon>
        <taxon>Pseudomonadati</taxon>
        <taxon>Planctomycetota</taxon>
        <taxon>Planctomycetia</taxon>
        <taxon>Pirellulales</taxon>
        <taxon>Pirellulaceae</taxon>
        <taxon>Roseiconus</taxon>
    </lineage>
</organism>
<proteinExistence type="predicted"/>
<accession>A0A5M6CSK8</accession>